<evidence type="ECO:0000256" key="12">
    <source>
        <dbReference type="RuleBase" id="RU367138"/>
    </source>
</evidence>
<comment type="similarity">
    <text evidence="3 12">Belongs to the PIGG/PIGN/PIGO family. PIGN subfamily.</text>
</comment>
<comment type="function">
    <text evidence="12">Ethanolamine phosphate transferase involved in glycosylphosphatidylinositol-anchor biosynthesis. Transfers ethanolamine phosphate to the first alpha-1,4-linked mannose of the glycosylphosphatidylinositol precursor of GPI-anchor.</text>
</comment>
<dbReference type="FunCoup" id="A0A151ZD08">
    <property type="interactions" value="487"/>
</dbReference>
<protein>
    <recommendedName>
        <fullName evidence="4 12">GPI ethanolamine phosphate transferase 1</fullName>
        <ecNumber evidence="12">2.-.-.-</ecNumber>
    </recommendedName>
</protein>
<evidence type="ECO:0000256" key="6">
    <source>
        <dbReference type="ARBA" id="ARBA00022679"/>
    </source>
</evidence>
<keyword evidence="11" id="KW-0325">Glycoprotein</keyword>
<feature type="transmembrane region" description="Helical" evidence="12">
    <location>
        <begin position="671"/>
        <end position="691"/>
    </location>
</feature>
<feature type="transmembrane region" description="Helical" evidence="12">
    <location>
        <begin position="711"/>
        <end position="733"/>
    </location>
</feature>
<keyword evidence="7 12" id="KW-0812">Transmembrane</keyword>
<feature type="transmembrane region" description="Helical" evidence="12">
    <location>
        <begin position="529"/>
        <end position="549"/>
    </location>
</feature>
<feature type="transmembrane region" description="Helical" evidence="12">
    <location>
        <begin position="813"/>
        <end position="837"/>
    </location>
</feature>
<feature type="transmembrane region" description="Helical" evidence="12">
    <location>
        <begin position="460"/>
        <end position="477"/>
    </location>
</feature>
<keyword evidence="5 12" id="KW-0337">GPI-anchor biosynthesis</keyword>
<proteinExistence type="inferred from homology"/>
<dbReference type="FunFam" id="3.40.720.10:FF:000015">
    <property type="entry name" value="GPI ethanolamine phosphate transferase 1"/>
    <property type="match status" value="1"/>
</dbReference>
<evidence type="ECO:0000256" key="9">
    <source>
        <dbReference type="ARBA" id="ARBA00022989"/>
    </source>
</evidence>
<feature type="transmembrane region" description="Helical" evidence="12">
    <location>
        <begin position="414"/>
        <end position="439"/>
    </location>
</feature>
<dbReference type="InterPro" id="IPR007070">
    <property type="entry name" value="GPI_EtnP_transferase_1"/>
</dbReference>
<dbReference type="PANTHER" id="PTHR12250:SF0">
    <property type="entry name" value="GPI ETHANOLAMINE PHOSPHATE TRANSFERASE 1"/>
    <property type="match status" value="1"/>
</dbReference>
<gene>
    <name evidence="14" type="ORF">DLAC_07645</name>
</gene>
<feature type="transmembrane region" description="Helical" evidence="12">
    <location>
        <begin position="849"/>
        <end position="867"/>
    </location>
</feature>
<dbReference type="Proteomes" id="UP000076078">
    <property type="component" value="Unassembled WGS sequence"/>
</dbReference>
<reference evidence="14 15" key="1">
    <citation type="submission" date="2015-12" db="EMBL/GenBank/DDBJ databases">
        <title>Dictyostelia acquired genes for synthesis and detection of signals that induce cell-type specialization by lateral gene transfer from prokaryotes.</title>
        <authorList>
            <person name="Gloeckner G."/>
            <person name="Schaap P."/>
        </authorList>
    </citation>
    <scope>NUCLEOTIDE SEQUENCE [LARGE SCALE GENOMIC DNA]</scope>
    <source>
        <strain evidence="14 15">TK</strain>
    </source>
</reference>
<feature type="transmembrane region" description="Helical" evidence="12">
    <location>
        <begin position="879"/>
        <end position="899"/>
    </location>
</feature>
<evidence type="ECO:0000313" key="15">
    <source>
        <dbReference type="Proteomes" id="UP000076078"/>
    </source>
</evidence>
<feature type="domain" description="GPI ethanolamine phosphate transferase 1 C-terminal" evidence="13">
    <location>
        <begin position="402"/>
        <end position="872"/>
    </location>
</feature>
<dbReference type="InterPro" id="IPR017850">
    <property type="entry name" value="Alkaline_phosphatase_core_sf"/>
</dbReference>
<comment type="caution">
    <text evidence="14">The sequence shown here is derived from an EMBL/GenBank/DDBJ whole genome shotgun (WGS) entry which is preliminary data.</text>
</comment>
<keyword evidence="8 12" id="KW-0256">Endoplasmic reticulum</keyword>
<evidence type="ECO:0000256" key="3">
    <source>
        <dbReference type="ARBA" id="ARBA00008400"/>
    </source>
</evidence>
<accession>A0A151ZD08</accession>
<evidence type="ECO:0000256" key="5">
    <source>
        <dbReference type="ARBA" id="ARBA00022502"/>
    </source>
</evidence>
<dbReference type="EMBL" id="LODT01000034">
    <property type="protein sequence ID" value="KYQ91842.1"/>
    <property type="molecule type" value="Genomic_DNA"/>
</dbReference>
<dbReference type="OrthoDB" id="2748310at2759"/>
<evidence type="ECO:0000256" key="1">
    <source>
        <dbReference type="ARBA" id="ARBA00004477"/>
    </source>
</evidence>
<dbReference type="PANTHER" id="PTHR12250">
    <property type="entry name" value="PHOSPHATIDYLINOSITOL GLYCAN, CLASS N"/>
    <property type="match status" value="1"/>
</dbReference>
<dbReference type="Gene3D" id="3.40.720.10">
    <property type="entry name" value="Alkaline Phosphatase, subunit A"/>
    <property type="match status" value="1"/>
</dbReference>
<dbReference type="InterPro" id="IPR037671">
    <property type="entry name" value="PIGN_N"/>
</dbReference>
<evidence type="ECO:0000313" key="14">
    <source>
        <dbReference type="EMBL" id="KYQ91842.1"/>
    </source>
</evidence>
<evidence type="ECO:0000256" key="2">
    <source>
        <dbReference type="ARBA" id="ARBA00004687"/>
    </source>
</evidence>
<evidence type="ECO:0000259" key="13">
    <source>
        <dbReference type="Pfam" id="PF04987"/>
    </source>
</evidence>
<organism evidence="14 15">
    <name type="scientific">Tieghemostelium lacteum</name>
    <name type="common">Slime mold</name>
    <name type="synonym">Dictyostelium lacteum</name>
    <dbReference type="NCBI Taxonomy" id="361077"/>
    <lineage>
        <taxon>Eukaryota</taxon>
        <taxon>Amoebozoa</taxon>
        <taxon>Evosea</taxon>
        <taxon>Eumycetozoa</taxon>
        <taxon>Dictyostelia</taxon>
        <taxon>Dictyosteliales</taxon>
        <taxon>Raperosteliaceae</taxon>
        <taxon>Tieghemostelium</taxon>
    </lineage>
</organism>
<dbReference type="GO" id="GO:0006506">
    <property type="term" value="P:GPI anchor biosynthetic process"/>
    <property type="evidence" value="ECO:0007669"/>
    <property type="project" value="UniProtKB-UniPathway"/>
</dbReference>
<evidence type="ECO:0000256" key="4">
    <source>
        <dbReference type="ARBA" id="ARBA00020831"/>
    </source>
</evidence>
<evidence type="ECO:0000256" key="10">
    <source>
        <dbReference type="ARBA" id="ARBA00023136"/>
    </source>
</evidence>
<feature type="transmembrane region" description="Helical" evidence="12">
    <location>
        <begin position="641"/>
        <end position="659"/>
    </location>
</feature>
<evidence type="ECO:0000256" key="8">
    <source>
        <dbReference type="ARBA" id="ARBA00022824"/>
    </source>
</evidence>
<dbReference type="UniPathway" id="UPA00196"/>
<dbReference type="STRING" id="361077.A0A151ZD08"/>
<feature type="transmembrane region" description="Helical" evidence="12">
    <location>
        <begin position="578"/>
        <end position="594"/>
    </location>
</feature>
<comment type="pathway">
    <text evidence="2 12">Glycolipid biosynthesis; glycosylphosphatidylinositol-anchor biosynthesis.</text>
</comment>
<dbReference type="AlphaFoldDB" id="A0A151ZD08"/>
<keyword evidence="15" id="KW-1185">Reference proteome</keyword>
<dbReference type="InterPro" id="IPR002591">
    <property type="entry name" value="Phosphodiest/P_Trfase"/>
</dbReference>
<name>A0A151ZD08_TIELA</name>
<dbReference type="Pfam" id="PF01663">
    <property type="entry name" value="Phosphodiest"/>
    <property type="match status" value="1"/>
</dbReference>
<evidence type="ECO:0000256" key="11">
    <source>
        <dbReference type="ARBA" id="ARBA00023180"/>
    </source>
</evidence>
<dbReference type="SUPFAM" id="SSF53649">
    <property type="entry name" value="Alkaline phosphatase-like"/>
    <property type="match status" value="1"/>
</dbReference>
<sequence>MLCYTIADGLRADKFYEMVEGGGNNTVGEQSRSPYLRGIVENKGSWGVSHTRVPTETRPGHVALIAGFYEDVSAVTKGWKSNPVEFDHFFNQTTYSWGYGSPDVLPMFAENVPQLTTESYPEEAEDFGGDASKLDLWVFDKVEQLLKNASTDEVLYKKLHSEKVSIFLHLLGLDTNGHAYRPNSVEYYENIRVVDRGIENICKQIEEFYGNDGKTSFVFTADHGMSNRGSHGDGERSNTETPLVAWGAGVRGPLSVQYQMERIKKLRGKGNEHILVNPETPENWKLSHLMRSDVSQADIAPLMSTLIGVPPPLNSVGVLPTEYLGTSDQYTTDALLANTLQIWEMYSQKSSSKEKSSLLFYSPFTKLQNGPEKLVKIDKLISEGQYEEAQFLCLDFIQLCLEGLNYYQTYDRPMLMTVITLGYTGWIVTVLLYVLNNYSVIGMTTDRASLNKYIPKFEKYSRVLMIGGSVLFFGYLFSNDSPLLYYLYCYFVIFFWGKCIPANIVPLYIFLKDTHSKTSMDKNKIINQFILLIVVAIAVMELLVVAYFYRAVLSLLYLIFGILSTLFMYKANTMIKVIWLLSCIAMSVFPYLPIDFGSSVKLVCLGSFLVIALGIFKQNYNISRNPENIFKKSQWSKWKPMEVILLVSILFSTWLVYNTDKSLELKVGLPYFNQVSSWLLLVSSILILGFYKGKSYYDHWSFISLSLSIPFILLCVSYESLFLACLIFNLTLWKILELSVYNKVPNLKSHSKEQPSQSSSKSSMTDISQHDIRRAIIYIFFCYVGFFGTGNIASISSFEISSTYRFTTIFDPFLMAALLLVKVFIPLLLVTVSFSFLNNSLGIARPSSFLVVIALSDIMSINFFFLVKDTGSWLEIGTSISHFAISSAFIILQLLLFAVSSLLVPTTNTNAHTIKNK</sequence>
<comment type="subcellular location">
    <subcellularLocation>
        <location evidence="1 12">Endoplasmic reticulum membrane</location>
        <topology evidence="1 12">Multi-pass membrane protein</topology>
    </subcellularLocation>
</comment>
<dbReference type="CDD" id="cd16020">
    <property type="entry name" value="GPI_EPT_1"/>
    <property type="match status" value="1"/>
</dbReference>
<dbReference type="InParanoid" id="A0A151ZD08"/>
<dbReference type="GO" id="GO:0051377">
    <property type="term" value="F:mannose-ethanolamine phosphotransferase activity"/>
    <property type="evidence" value="ECO:0007669"/>
    <property type="project" value="UniProtKB-UniRule"/>
</dbReference>
<dbReference type="InterPro" id="IPR017852">
    <property type="entry name" value="GPI_EtnP_transferase_1_C"/>
</dbReference>
<feature type="transmembrane region" description="Helical" evidence="12">
    <location>
        <begin position="775"/>
        <end position="793"/>
    </location>
</feature>
<dbReference type="EC" id="2.-.-.-" evidence="12"/>
<keyword evidence="10 12" id="KW-0472">Membrane</keyword>
<evidence type="ECO:0000256" key="7">
    <source>
        <dbReference type="ARBA" id="ARBA00022692"/>
    </source>
</evidence>
<dbReference type="Pfam" id="PF04987">
    <property type="entry name" value="PigN"/>
    <property type="match status" value="1"/>
</dbReference>
<dbReference type="GO" id="GO:0005789">
    <property type="term" value="C:endoplasmic reticulum membrane"/>
    <property type="evidence" value="ECO:0007669"/>
    <property type="project" value="UniProtKB-SubCell"/>
</dbReference>
<keyword evidence="9 12" id="KW-1133">Transmembrane helix</keyword>
<keyword evidence="6 12" id="KW-0808">Transferase</keyword>
<feature type="transmembrane region" description="Helical" evidence="12">
    <location>
        <begin position="555"/>
        <end position="571"/>
    </location>
</feature>
<feature type="transmembrane region" description="Helical" evidence="12">
    <location>
        <begin position="483"/>
        <end position="509"/>
    </location>
</feature>
<dbReference type="OMA" id="QSYFHRE"/>